<dbReference type="Pfam" id="PF05721">
    <property type="entry name" value="PhyH"/>
    <property type="match status" value="1"/>
</dbReference>
<dbReference type="RefSeq" id="WP_088874448.1">
    <property type="nucleotide sequence ID" value="NZ_CP022112.1"/>
</dbReference>
<keyword evidence="3" id="KW-1185">Reference proteome</keyword>
<proteinExistence type="predicted"/>
<dbReference type="SUPFAM" id="SSF51197">
    <property type="entry name" value="Clavaminate synthase-like"/>
    <property type="match status" value="1"/>
</dbReference>
<dbReference type="Proteomes" id="UP000197153">
    <property type="component" value="Chromosome 3"/>
</dbReference>
<protein>
    <submittedName>
        <fullName evidence="2">Phytanoyl-CoA dioxygenase</fullName>
    </submittedName>
</protein>
<evidence type="ECO:0000313" key="2">
    <source>
        <dbReference type="EMBL" id="ASG23989.1"/>
    </source>
</evidence>
<keyword evidence="2" id="KW-0560">Oxidoreductase</keyword>
<dbReference type="PANTHER" id="PTHR20883:SF48">
    <property type="entry name" value="ECTOINE DIOXYGENASE"/>
    <property type="match status" value="1"/>
</dbReference>
<dbReference type="EMBL" id="CP022112">
    <property type="protein sequence ID" value="ASG23989.1"/>
    <property type="molecule type" value="Genomic_DNA"/>
</dbReference>
<dbReference type="KEGG" id="nao:Y958_23880"/>
<dbReference type="GO" id="GO:0016706">
    <property type="term" value="F:2-oxoglutarate-dependent dioxygenase activity"/>
    <property type="evidence" value="ECO:0007669"/>
    <property type="project" value="UniProtKB-ARBA"/>
</dbReference>
<sequence length="285" mass="31551">MNVDEIVSHYDTHGYAVVPGLLAGPVLDELLELTARIEARAADSIADDAWFDFDQDANGKRTIQRIKKPNRIDPFYARLAGHPKIVDVLNRLIGPNIRLNHTKMNMKAANGGAALEWHQDWAFAPHTNMSTCVASIMLDGASAENGAMQVIPGSHKGPLLDHHDEEGYFAGAVDVSQIALDKAALLAGPPGTVSFHHPMTLHGSSVNRSGRSRRILFYEYAATDAFPLFYKLDWEEYDSRIVAGPPTSEVRFEQNYVKLPFPSRAGSSIYKIQAESNRRYFAEAM</sequence>
<accession>A0A248JZK1</accession>
<evidence type="ECO:0000256" key="1">
    <source>
        <dbReference type="ARBA" id="ARBA00001954"/>
    </source>
</evidence>
<comment type="cofactor">
    <cofactor evidence="1">
        <name>Fe(2+)</name>
        <dbReference type="ChEBI" id="CHEBI:29033"/>
    </cofactor>
</comment>
<dbReference type="InterPro" id="IPR008775">
    <property type="entry name" value="Phytyl_CoA_dOase-like"/>
</dbReference>
<evidence type="ECO:0000313" key="3">
    <source>
        <dbReference type="Proteomes" id="UP000197153"/>
    </source>
</evidence>
<organism evidence="2 3">
    <name type="scientific">Nitrospirillum viridazoti CBAmc</name>
    <dbReference type="NCBI Taxonomy" id="1441467"/>
    <lineage>
        <taxon>Bacteria</taxon>
        <taxon>Pseudomonadati</taxon>
        <taxon>Pseudomonadota</taxon>
        <taxon>Alphaproteobacteria</taxon>
        <taxon>Rhodospirillales</taxon>
        <taxon>Azospirillaceae</taxon>
        <taxon>Nitrospirillum</taxon>
        <taxon>Nitrospirillum viridazoti</taxon>
    </lineage>
</organism>
<gene>
    <name evidence="2" type="ORF">Y958_23880</name>
</gene>
<reference evidence="2 3" key="1">
    <citation type="submission" date="2017-06" db="EMBL/GenBank/DDBJ databases">
        <title>Complete genome sequence of Nitrospirillum amazonense strain CBAmC, an endophytic nitrogen-fixing and plant growth-promoting bacterium, isolated from sugarcane.</title>
        <authorList>
            <person name="Schwab S."/>
            <person name="dos Santos Teixeira K.R."/>
            <person name="Simoes Araujo J.L."/>
            <person name="Soares Vidal M."/>
            <person name="Borges de Freitas H.R."/>
            <person name="Rivello Crivelaro A.L."/>
            <person name="Bueno de Camargo Nunes A."/>
            <person name="dos Santos C.M."/>
            <person name="Palmeira da Silva Rosa D."/>
            <person name="da Silva Padilha D."/>
            <person name="da Silva E."/>
            <person name="Araujo Terra L."/>
            <person name="Soares Mendes V."/>
            <person name="Farinelli L."/>
            <person name="Magalhaes Cruz L."/>
            <person name="Baldani J.I."/>
        </authorList>
    </citation>
    <scope>NUCLEOTIDE SEQUENCE [LARGE SCALE GENOMIC DNA]</scope>
    <source>
        <strain evidence="2 3">CBAmC</strain>
    </source>
</reference>
<keyword evidence="2" id="KW-0223">Dioxygenase</keyword>
<name>A0A248JZK1_9PROT</name>
<dbReference type="PANTHER" id="PTHR20883">
    <property type="entry name" value="PHYTANOYL-COA DIOXYGENASE DOMAIN CONTAINING 1"/>
    <property type="match status" value="1"/>
</dbReference>
<dbReference type="Gene3D" id="2.60.120.620">
    <property type="entry name" value="q2cbj1_9rhob like domain"/>
    <property type="match status" value="1"/>
</dbReference>
<dbReference type="GO" id="GO:0005506">
    <property type="term" value="F:iron ion binding"/>
    <property type="evidence" value="ECO:0007669"/>
    <property type="project" value="UniProtKB-ARBA"/>
</dbReference>
<dbReference type="AlphaFoldDB" id="A0A248JZK1"/>